<comment type="caution">
    <text evidence="3">The sequence shown here is derived from an EMBL/GenBank/DDBJ whole genome shotgun (WGS) entry which is preliminary data.</text>
</comment>
<keyword evidence="1" id="KW-0175">Coiled coil</keyword>
<name>A0A964WW74_9FLAO</name>
<dbReference type="Proteomes" id="UP000667650">
    <property type="component" value="Unassembled WGS sequence"/>
</dbReference>
<proteinExistence type="predicted"/>
<keyword evidence="4" id="KW-1185">Reference proteome</keyword>
<dbReference type="NCBIfam" id="TIGR03519">
    <property type="entry name" value="T9SS_PorP_fam"/>
    <property type="match status" value="1"/>
</dbReference>
<evidence type="ECO:0000256" key="1">
    <source>
        <dbReference type="SAM" id="Coils"/>
    </source>
</evidence>
<evidence type="ECO:0000313" key="3">
    <source>
        <dbReference type="EMBL" id="NAY90731.1"/>
    </source>
</evidence>
<gene>
    <name evidence="3" type="ORF">GTQ34_02260</name>
</gene>
<accession>A0A964WW74</accession>
<evidence type="ECO:0000256" key="2">
    <source>
        <dbReference type="SAM" id="SignalP"/>
    </source>
</evidence>
<evidence type="ECO:0000313" key="4">
    <source>
        <dbReference type="Proteomes" id="UP000667650"/>
    </source>
</evidence>
<feature type="coiled-coil region" evidence="1">
    <location>
        <begin position="319"/>
        <end position="376"/>
    </location>
</feature>
<dbReference type="EMBL" id="JAAABI010000001">
    <property type="protein sequence ID" value="NAY90731.1"/>
    <property type="molecule type" value="Genomic_DNA"/>
</dbReference>
<dbReference type="Pfam" id="PF11751">
    <property type="entry name" value="PorP_SprF"/>
    <property type="match status" value="1"/>
</dbReference>
<dbReference type="RefSeq" id="WP_166522136.1">
    <property type="nucleotide sequence ID" value="NZ_JAAABI010000001.1"/>
</dbReference>
<dbReference type="AlphaFoldDB" id="A0A964WW74"/>
<reference evidence="3" key="1">
    <citation type="submission" date="2020-01" db="EMBL/GenBank/DDBJ databases">
        <title>Muricauda ochracea sp. nov., isolated from a tidal flat of Garorim bay in Korea.</title>
        <authorList>
            <person name="Kim D."/>
            <person name="Yoo Y."/>
            <person name="Kim J.-J."/>
        </authorList>
    </citation>
    <scope>NUCLEOTIDE SEQUENCE</scope>
    <source>
        <strain evidence="3">JGD-17</strain>
    </source>
</reference>
<sequence>MRKILLCYLMAWTVISVSGQELSLPTDFRQHTLTHFNANLLNATYAFDWNAPNSISLWTRWQWQTVDGDPTTIFANYTHQINPKSAFALGFVQHNTGTFLDVGANLGYVYVFHFDSDIQLMAGLNLFAFQEKLADDRFVPDPQVELPELDATNSFVLQFSPSVRLQVNRFGLGLAFENAVGLDVSEDGGTNSGNFKIITGTLSNDFPVSLFSNGDNSFVRPVVYMKSIPDGDTQFGINGLLSTSKFWLQGGYNNFYGVSGGIGVTFAKSFSIGGLMEFGTDTALNNEDPTIELLASYSFGKPDSRKKVVGFDVEKDDALAAERMRLEGEQRKQQELTAEKEAEQEEAERQFLLKKQQHERDSIARLQRETEKVEQQRMLDSIAALQKVKVEVKPNERYQEVKSEDGLIPGFYLITNVFGTKKYYENFMQTLRKRGLEPKSFYRSANKYNYVYLERYNTINEARKARDSKFFGKYTGEIWIFRVRGD</sequence>
<organism evidence="3 4">
    <name type="scientific">Flagellimonas ochracea</name>
    <dbReference type="NCBI Taxonomy" id="2696472"/>
    <lineage>
        <taxon>Bacteria</taxon>
        <taxon>Pseudomonadati</taxon>
        <taxon>Bacteroidota</taxon>
        <taxon>Flavobacteriia</taxon>
        <taxon>Flavobacteriales</taxon>
        <taxon>Flavobacteriaceae</taxon>
        <taxon>Flagellimonas</taxon>
    </lineage>
</organism>
<keyword evidence="2" id="KW-0732">Signal</keyword>
<feature type="chain" id="PRO_5038098620" evidence="2">
    <location>
        <begin position="20"/>
        <end position="486"/>
    </location>
</feature>
<dbReference type="InterPro" id="IPR019861">
    <property type="entry name" value="PorP/SprF_Bacteroidetes"/>
</dbReference>
<feature type="signal peptide" evidence="2">
    <location>
        <begin position="1"/>
        <end position="19"/>
    </location>
</feature>
<protein>
    <submittedName>
        <fullName evidence="3">Type IX secretion system membrane protein PorP/SprF</fullName>
    </submittedName>
</protein>